<evidence type="ECO:0000256" key="2">
    <source>
        <dbReference type="ARBA" id="ARBA00022801"/>
    </source>
</evidence>
<gene>
    <name evidence="5" type="ORF">J2I46_22245</name>
</gene>
<dbReference type="PANTHER" id="PTHR31339:SF9">
    <property type="entry name" value="PLASMIN AND FIBRONECTIN-BINDING PROTEIN A"/>
    <property type="match status" value="1"/>
</dbReference>
<evidence type="ECO:0000313" key="6">
    <source>
        <dbReference type="Proteomes" id="UP000664628"/>
    </source>
</evidence>
<sequence>MKKRVAIALVVIASAFRLAPESRPELPKVATTKFRRDTLPISRFGAVADGLTPNTTALIRAIDQCSKAGGGVVLVPRGLWLTGPITLKNNVNLHLAKGALLQFTSQRDAYPLVATTWEGEEAIRNQAPISGVDLENIAITGEGILDGAGDAWRMVKKSKLTSDQWKKLVASGGVVNDKQDTWYPSAQSLKGASMSIKGGQDKAYYEAIKDFLRPNMFSLTRCKRILLEGVTFQNSPAWCLHPLLCQDITLRNVTVKNPWYAQNGDGLDLESCKNGLVENCLFDVGDDGICIKSGRDEQGRKRGVPTENIIVRNCKVYHAHGGFVIGSEMSGGVKNLFVSNCTFMGTDVGLRFKTARGRGGVVENIFIDGIDMTDIAGEAILFDMYYAAKDPVPQHGESNELPEIPAQPLSAGTPQFRSFEIRNVTCKGAETGIMIRGLPEMAVRDILIENAVLQSRKGLICIEAERIKLKNVALITPAKTVMQIQNSRNLTFDTIRYNDGADLLMHISGDRSNTIKLLNTDKAKAKKVVETTAGVPTNALTIG</sequence>
<keyword evidence="3 4" id="KW-0326">Glycosidase</keyword>
<reference evidence="5 6" key="1">
    <citation type="submission" date="2021-03" db="EMBL/GenBank/DDBJ databases">
        <title>Fibrella sp. HMF5405 genome sequencing and assembly.</title>
        <authorList>
            <person name="Kang H."/>
            <person name="Kim H."/>
            <person name="Bae S."/>
            <person name="Joh K."/>
        </authorList>
    </citation>
    <scope>NUCLEOTIDE SEQUENCE [LARGE SCALE GENOMIC DNA]</scope>
    <source>
        <strain evidence="5 6">HMF5405</strain>
    </source>
</reference>
<dbReference type="InterPro" id="IPR011050">
    <property type="entry name" value="Pectin_lyase_fold/virulence"/>
</dbReference>
<comment type="caution">
    <text evidence="5">The sequence shown here is derived from an EMBL/GenBank/DDBJ whole genome shotgun (WGS) entry which is preliminary data.</text>
</comment>
<evidence type="ECO:0000256" key="1">
    <source>
        <dbReference type="ARBA" id="ARBA00008834"/>
    </source>
</evidence>
<organism evidence="5 6">
    <name type="scientific">Fibrella forsythiae</name>
    <dbReference type="NCBI Taxonomy" id="2817061"/>
    <lineage>
        <taxon>Bacteria</taxon>
        <taxon>Pseudomonadati</taxon>
        <taxon>Bacteroidota</taxon>
        <taxon>Cytophagia</taxon>
        <taxon>Cytophagales</taxon>
        <taxon>Spirosomataceae</taxon>
        <taxon>Fibrella</taxon>
    </lineage>
</organism>
<dbReference type="PANTHER" id="PTHR31339">
    <property type="entry name" value="PECTIN LYASE-RELATED"/>
    <property type="match status" value="1"/>
</dbReference>
<dbReference type="InterPro" id="IPR051801">
    <property type="entry name" value="GH28_Enzymes"/>
</dbReference>
<dbReference type="InterPro" id="IPR012334">
    <property type="entry name" value="Pectin_lyas_fold"/>
</dbReference>
<dbReference type="GO" id="GO:0016787">
    <property type="term" value="F:hydrolase activity"/>
    <property type="evidence" value="ECO:0007669"/>
    <property type="project" value="UniProtKB-KW"/>
</dbReference>
<comment type="similarity">
    <text evidence="1 4">Belongs to the glycosyl hydrolase 28 family.</text>
</comment>
<evidence type="ECO:0000256" key="4">
    <source>
        <dbReference type="RuleBase" id="RU361169"/>
    </source>
</evidence>
<dbReference type="SMART" id="SM00710">
    <property type="entry name" value="PbH1"/>
    <property type="match status" value="5"/>
</dbReference>
<dbReference type="InterPro" id="IPR006626">
    <property type="entry name" value="PbH1"/>
</dbReference>
<dbReference type="InterPro" id="IPR000743">
    <property type="entry name" value="Glyco_hydro_28"/>
</dbReference>
<proteinExistence type="inferred from homology"/>
<protein>
    <submittedName>
        <fullName evidence="5">Glycoside hydrolase family 28 protein</fullName>
    </submittedName>
</protein>
<dbReference type="SUPFAM" id="SSF51126">
    <property type="entry name" value="Pectin lyase-like"/>
    <property type="match status" value="1"/>
</dbReference>
<dbReference type="Proteomes" id="UP000664628">
    <property type="component" value="Unassembled WGS sequence"/>
</dbReference>
<evidence type="ECO:0000256" key="3">
    <source>
        <dbReference type="ARBA" id="ARBA00023295"/>
    </source>
</evidence>
<keyword evidence="6" id="KW-1185">Reference proteome</keyword>
<dbReference type="EMBL" id="JAFMYW010000007">
    <property type="protein sequence ID" value="MBO0951320.1"/>
    <property type="molecule type" value="Genomic_DNA"/>
</dbReference>
<dbReference type="RefSeq" id="WP_207331265.1">
    <property type="nucleotide sequence ID" value="NZ_JAFMYW010000007.1"/>
</dbReference>
<evidence type="ECO:0000313" key="5">
    <source>
        <dbReference type="EMBL" id="MBO0951320.1"/>
    </source>
</evidence>
<dbReference type="Gene3D" id="2.160.20.10">
    <property type="entry name" value="Single-stranded right-handed beta-helix, Pectin lyase-like"/>
    <property type="match status" value="1"/>
</dbReference>
<name>A0ABS3JMS8_9BACT</name>
<keyword evidence="2 4" id="KW-0378">Hydrolase</keyword>
<dbReference type="Pfam" id="PF00295">
    <property type="entry name" value="Glyco_hydro_28"/>
    <property type="match status" value="1"/>
</dbReference>
<accession>A0ABS3JMS8</accession>